<dbReference type="AlphaFoldDB" id="A0A7C3G8S2"/>
<dbReference type="SUPFAM" id="SSF51445">
    <property type="entry name" value="(Trans)glycosidases"/>
    <property type="match status" value="1"/>
</dbReference>
<sequence length="405" mass="46447">MKIVFLIFLFTQELLLASFSGVLLDANSSTPVQNAIISDSHHDVRSDANGSFSMDSNETLLHVKAYGYRPYSLHTDTNATNIYLQPIKVKALYLTFWGASNNSKTLKNILKLIDQTEANAIVVDVKNEYGSTQFWTGFAQANSYGAHLKRTNRNIKKFIQTMKERNIYTIARIVTFKDELQAANNPDYAIKKDDANQTIWRNHDNMAWVDPFDKRAHDYTISIAEEAAKVGYDEINFDYIRFPAKTGLLYSKKSTQKSRIKAIESFLDEAKARLRKYGVFISVDTYGNICWAKDDNGIGQTVESLAAHADYLAPMLYPSGFSSGSFYFDHPSEHPYDVVYRSVKTIQDRIPSNRVRPWLQYFKDYTSRRKEYKREEIQAQIKATKDIGTNGWMMWSPSSKYSLKC</sequence>
<feature type="domain" description="DUF4015" evidence="1">
    <location>
        <begin position="91"/>
        <end position="401"/>
    </location>
</feature>
<evidence type="ECO:0000259" key="1">
    <source>
        <dbReference type="Pfam" id="PF13200"/>
    </source>
</evidence>
<dbReference type="Gene3D" id="3.20.20.80">
    <property type="entry name" value="Glycosidases"/>
    <property type="match status" value="1"/>
</dbReference>
<organism evidence="2">
    <name type="scientific">Sulfurimonas autotrophica</name>
    <dbReference type="NCBI Taxonomy" id="202747"/>
    <lineage>
        <taxon>Bacteria</taxon>
        <taxon>Pseudomonadati</taxon>
        <taxon>Campylobacterota</taxon>
        <taxon>Epsilonproteobacteria</taxon>
        <taxon>Campylobacterales</taxon>
        <taxon>Sulfurimonadaceae</taxon>
        <taxon>Sulfurimonas</taxon>
    </lineage>
</organism>
<dbReference type="InterPro" id="IPR017853">
    <property type="entry name" value="GH"/>
</dbReference>
<dbReference type="EMBL" id="DRNH01000118">
    <property type="protein sequence ID" value="HFB53534.1"/>
    <property type="molecule type" value="Genomic_DNA"/>
</dbReference>
<protein>
    <submittedName>
        <fullName evidence="2">GTP-binding protein</fullName>
    </submittedName>
</protein>
<dbReference type="Proteomes" id="UP000886390">
    <property type="component" value="Unassembled WGS sequence"/>
</dbReference>
<feature type="non-terminal residue" evidence="2">
    <location>
        <position position="405"/>
    </location>
</feature>
<dbReference type="InterPro" id="IPR008969">
    <property type="entry name" value="CarboxyPept-like_regulatory"/>
</dbReference>
<gene>
    <name evidence="2" type="ORF">ENJ67_02265</name>
</gene>
<dbReference type="InterPro" id="IPR025275">
    <property type="entry name" value="DUF4015"/>
</dbReference>
<reference evidence="2" key="1">
    <citation type="journal article" date="2020" name="mSystems">
        <title>Genome- and Community-Level Interaction Insights into Carbon Utilization and Element Cycling Functions of Hydrothermarchaeota in Hydrothermal Sediment.</title>
        <authorList>
            <person name="Zhou Z."/>
            <person name="Liu Y."/>
            <person name="Xu W."/>
            <person name="Pan J."/>
            <person name="Luo Z.H."/>
            <person name="Li M."/>
        </authorList>
    </citation>
    <scope>NUCLEOTIDE SEQUENCE [LARGE SCALE GENOMIC DNA]</scope>
    <source>
        <strain evidence="2">HyVt-507</strain>
    </source>
</reference>
<accession>A0A7C3G8S2</accession>
<evidence type="ECO:0000313" key="2">
    <source>
        <dbReference type="EMBL" id="HFB53534.1"/>
    </source>
</evidence>
<dbReference type="Pfam" id="PF13200">
    <property type="entry name" value="DUF4015"/>
    <property type="match status" value="1"/>
</dbReference>
<dbReference type="SUPFAM" id="SSF49464">
    <property type="entry name" value="Carboxypeptidase regulatory domain-like"/>
    <property type="match status" value="1"/>
</dbReference>
<proteinExistence type="predicted"/>
<comment type="caution">
    <text evidence="2">The sequence shown here is derived from an EMBL/GenBank/DDBJ whole genome shotgun (WGS) entry which is preliminary data.</text>
</comment>
<name>A0A7C3G8S2_9BACT</name>